<dbReference type="Gene3D" id="3.40.50.720">
    <property type="entry name" value="NAD(P)-binding Rossmann-like Domain"/>
    <property type="match status" value="1"/>
</dbReference>
<reference evidence="2" key="1">
    <citation type="submission" date="2022-08" db="EMBL/GenBank/DDBJ databases">
        <title>Alicyclobacillus fastidiosus DSM 17978, complete genome.</title>
        <authorList>
            <person name="Wang Q."/>
            <person name="Cai R."/>
            <person name="Wang Z."/>
        </authorList>
    </citation>
    <scope>NUCLEOTIDE SEQUENCE</scope>
    <source>
        <strain evidence="2">DSM 17978</strain>
    </source>
</reference>
<dbReference type="InterPro" id="IPR036291">
    <property type="entry name" value="NAD(P)-bd_dom_sf"/>
</dbReference>
<sequence>MKIGIISYQYGLSEPFIRCLKQELRVSDVMMCQRVADVAVCHENVAGIRGVASEEALMKEADGVIVLGHDKRRFADILQVLQLEKPLLCDPWLGTRETEAWNLLADVDASDALLIPAFPMRLSPVVANLKEIIASGKLGDIVAVHGVSNTGVTVDFSGGQLAGDGAFANMTRHLVDTILWLLQSKVKSVFCATTNVLNQGTINESAGSVQLVFENGVVAGMASIGSEMIPDTDDRSFSLSVVGTLGTSDICAYGQHVEERTKARTAELHYGDEPMVLMAEEFLRLVAGEDVRRLQLPRLRDCIEAERVLQAACRSVKTGTLVNL</sequence>
<dbReference type="Proteomes" id="UP001164761">
    <property type="component" value="Chromosome"/>
</dbReference>
<proteinExistence type="predicted"/>
<keyword evidence="3" id="KW-1185">Reference proteome</keyword>
<dbReference type="InterPro" id="IPR055170">
    <property type="entry name" value="GFO_IDH_MocA-like_dom"/>
</dbReference>
<dbReference type="SUPFAM" id="SSF51735">
    <property type="entry name" value="NAD(P)-binding Rossmann-fold domains"/>
    <property type="match status" value="1"/>
</dbReference>
<protein>
    <submittedName>
        <fullName evidence="2">Gfo/Idh/MocA family oxidoreductase</fullName>
    </submittedName>
</protein>
<dbReference type="SUPFAM" id="SSF55347">
    <property type="entry name" value="Glyceraldehyde-3-phosphate dehydrogenase-like, C-terminal domain"/>
    <property type="match status" value="1"/>
</dbReference>
<evidence type="ECO:0000259" key="1">
    <source>
        <dbReference type="Pfam" id="PF22725"/>
    </source>
</evidence>
<gene>
    <name evidence="2" type="ORF">NZD89_11565</name>
</gene>
<dbReference type="Pfam" id="PF22725">
    <property type="entry name" value="GFO_IDH_MocA_C3"/>
    <property type="match status" value="1"/>
</dbReference>
<evidence type="ECO:0000313" key="3">
    <source>
        <dbReference type="Proteomes" id="UP001164761"/>
    </source>
</evidence>
<dbReference type="Gene3D" id="3.30.360.10">
    <property type="entry name" value="Dihydrodipicolinate Reductase, domain 2"/>
    <property type="match status" value="1"/>
</dbReference>
<accession>A0ABY6ZMA2</accession>
<dbReference type="EMBL" id="CP104067">
    <property type="protein sequence ID" value="WAH43962.1"/>
    <property type="molecule type" value="Genomic_DNA"/>
</dbReference>
<dbReference type="PANTHER" id="PTHR43377">
    <property type="entry name" value="BILIVERDIN REDUCTASE A"/>
    <property type="match status" value="1"/>
</dbReference>
<evidence type="ECO:0000313" key="2">
    <source>
        <dbReference type="EMBL" id="WAH43962.1"/>
    </source>
</evidence>
<name>A0ABY6ZMA2_9BACL</name>
<feature type="domain" description="GFO/IDH/MocA-like oxidoreductase" evidence="1">
    <location>
        <begin position="127"/>
        <end position="246"/>
    </location>
</feature>
<dbReference type="PANTHER" id="PTHR43377:SF1">
    <property type="entry name" value="BILIVERDIN REDUCTASE A"/>
    <property type="match status" value="1"/>
</dbReference>
<dbReference type="RefSeq" id="WP_268007867.1">
    <property type="nucleotide sequence ID" value="NZ_BSUT01000001.1"/>
</dbReference>
<dbReference type="InterPro" id="IPR051450">
    <property type="entry name" value="Gfo/Idh/MocA_Oxidoreductases"/>
</dbReference>
<organism evidence="2 3">
    <name type="scientific">Alicyclobacillus fastidiosus</name>
    <dbReference type="NCBI Taxonomy" id="392011"/>
    <lineage>
        <taxon>Bacteria</taxon>
        <taxon>Bacillati</taxon>
        <taxon>Bacillota</taxon>
        <taxon>Bacilli</taxon>
        <taxon>Bacillales</taxon>
        <taxon>Alicyclobacillaceae</taxon>
        <taxon>Alicyclobacillus</taxon>
    </lineage>
</organism>